<keyword evidence="1" id="KW-0472">Membrane</keyword>
<evidence type="ECO:0000313" key="2">
    <source>
        <dbReference type="EMBL" id="OXA63515.1"/>
    </source>
</evidence>
<name>A0A226F159_FOLCA</name>
<keyword evidence="1" id="KW-0812">Transmembrane</keyword>
<gene>
    <name evidence="2" type="ORF">Fcan01_00132</name>
</gene>
<comment type="caution">
    <text evidence="2">The sequence shown here is derived from an EMBL/GenBank/DDBJ whole genome shotgun (WGS) entry which is preliminary data.</text>
</comment>
<dbReference type="EMBL" id="LNIX01000001">
    <property type="protein sequence ID" value="OXA63515.1"/>
    <property type="molecule type" value="Genomic_DNA"/>
</dbReference>
<accession>A0A226F159</accession>
<organism evidence="2 3">
    <name type="scientific">Folsomia candida</name>
    <name type="common">Springtail</name>
    <dbReference type="NCBI Taxonomy" id="158441"/>
    <lineage>
        <taxon>Eukaryota</taxon>
        <taxon>Metazoa</taxon>
        <taxon>Ecdysozoa</taxon>
        <taxon>Arthropoda</taxon>
        <taxon>Hexapoda</taxon>
        <taxon>Collembola</taxon>
        <taxon>Entomobryomorpha</taxon>
        <taxon>Isotomoidea</taxon>
        <taxon>Isotomidae</taxon>
        <taxon>Proisotominae</taxon>
        <taxon>Folsomia</taxon>
    </lineage>
</organism>
<dbReference type="Proteomes" id="UP000198287">
    <property type="component" value="Unassembled WGS sequence"/>
</dbReference>
<feature type="transmembrane region" description="Helical" evidence="1">
    <location>
        <begin position="109"/>
        <end position="132"/>
    </location>
</feature>
<evidence type="ECO:0000256" key="1">
    <source>
        <dbReference type="SAM" id="Phobius"/>
    </source>
</evidence>
<proteinExistence type="predicted"/>
<protein>
    <submittedName>
        <fullName evidence="2">Uncharacterized protein</fullName>
    </submittedName>
</protein>
<keyword evidence="3" id="KW-1185">Reference proteome</keyword>
<reference evidence="2 3" key="1">
    <citation type="submission" date="2015-12" db="EMBL/GenBank/DDBJ databases">
        <title>The genome of Folsomia candida.</title>
        <authorList>
            <person name="Faddeeva A."/>
            <person name="Derks M.F."/>
            <person name="Anvar Y."/>
            <person name="Smit S."/>
            <person name="Van Straalen N."/>
            <person name="Roelofs D."/>
        </authorList>
    </citation>
    <scope>NUCLEOTIDE SEQUENCE [LARGE SCALE GENOMIC DNA]</scope>
    <source>
        <strain evidence="2 3">VU population</strain>
        <tissue evidence="2">Whole body</tissue>
    </source>
</reference>
<keyword evidence="1" id="KW-1133">Transmembrane helix</keyword>
<evidence type="ECO:0000313" key="3">
    <source>
        <dbReference type="Proteomes" id="UP000198287"/>
    </source>
</evidence>
<sequence>MVLRLIVASCNNFNLGTKSGATFYFSFAQDVSWFTIGTHLVCILQISHAITFPTARLFLYCWSPTLLSDCADSVIKFWSFGKFTPNPNSTLVEDVQLLNGLITIIDRVFYIWAMLVEMFGQTLILLCIFDLLNATKTFTTTLSADSCKNLNLFKVRRKHAEQILSQWRKLKLLSNSINDVTDGLVFVFWILATSYLSGSFDRIARNSGWLKKVANVEFMLVVDERIRLLAELDRNPVGIKGSTKFVLNNNFLANVSFRF</sequence>
<dbReference type="AlphaFoldDB" id="A0A226F159"/>